<feature type="compositionally biased region" description="Basic and acidic residues" evidence="1">
    <location>
        <begin position="567"/>
        <end position="579"/>
    </location>
</feature>
<feature type="compositionally biased region" description="Polar residues" evidence="1">
    <location>
        <begin position="458"/>
        <end position="470"/>
    </location>
</feature>
<accession>A0A913ZHM8</accession>
<feature type="compositionally biased region" description="Polar residues" evidence="1">
    <location>
        <begin position="29"/>
        <end position="39"/>
    </location>
</feature>
<dbReference type="EnsemblMetazoa" id="XM_038195360.1">
    <property type="protein sequence ID" value="XP_038051288.1"/>
    <property type="gene ID" value="LOC119724348"/>
</dbReference>
<dbReference type="Proteomes" id="UP000887568">
    <property type="component" value="Unplaced"/>
</dbReference>
<evidence type="ECO:0000313" key="3">
    <source>
        <dbReference type="Proteomes" id="UP000887568"/>
    </source>
</evidence>
<feature type="region of interest" description="Disordered" evidence="1">
    <location>
        <begin position="127"/>
        <end position="149"/>
    </location>
</feature>
<feature type="region of interest" description="Disordered" evidence="1">
    <location>
        <begin position="444"/>
        <end position="731"/>
    </location>
</feature>
<reference evidence="2" key="1">
    <citation type="submission" date="2022-11" db="UniProtKB">
        <authorList>
            <consortium name="EnsemblMetazoa"/>
        </authorList>
    </citation>
    <scope>IDENTIFICATION</scope>
</reference>
<sequence>MRKGTGVEMHDTQRERRARQLRLVLQCSGPGSVTGSRTSQCRREGRPHGGYKGLSKKYPLSRSGFDKQEFMEEVKNSVNAQYREEQKCRTNSPQWLPAANKEKNHTGEQPLILQSFLAANKQEQVDGVLPAPNPVSKRQSQSAGMYRDDPDYFCRGNSTHQYLTATEMPGQSERLVDLALGRPTRTSLLRVRQRTKSAPGVRAIVEVKTHLHKQQQLAAKTEERYKSVDIPQDLLPVTEGDETVRQFLIGARYNRQDPLHCFKMNVPVKDNLPSNVAHLRGSVSFLNLTESCESFGSESNLSELAASNRDPPCPKSAWSTLGQDDRLVASKGALHGTGTPAPSPSPANRSQETFLSKRGSGWRKRPKLKIIDGKSLKQDGGQECCIMCKSEEFPRQYQRFAPGSHFMRVKDAGKEEEDGDWHQNKDHMLVQQYHLRIMGIKYGVTSGPQAPPPPRSNLLYTTKKSGNTTELPFIKQARNVRTNNRNNSGDDSPTNKPRDAIPDRPSSNSSKISVRISTHSDVDEDAQSTPQEDTPRADVAHGYCAKEDNNNQVGNAVTNGETVQVESSKEGMDTHRSNEASEEIAQAVVDDAQDEGDTSVDKDTGQDEPSGAVSANNAEQEDDERHGEDIAEQGISKDHPGGETQDTGRDDVEDDTPKESSDLKGDARDDSTDVFSKEVQDVQQTNDDVAREDIHNDQPVHDGLKELAESTEIQNPTDSGKDCEAINGTDQ</sequence>
<feature type="region of interest" description="Disordered" evidence="1">
    <location>
        <begin position="29"/>
        <end position="55"/>
    </location>
</feature>
<feature type="compositionally biased region" description="Polar residues" evidence="1">
    <location>
        <begin position="479"/>
        <end position="495"/>
    </location>
</feature>
<dbReference type="AlphaFoldDB" id="A0A913ZHM8"/>
<dbReference type="OrthoDB" id="10039170at2759"/>
<evidence type="ECO:0000313" key="2">
    <source>
        <dbReference type="EnsemblMetazoa" id="XP_038051288.1"/>
    </source>
</evidence>
<feature type="compositionally biased region" description="Low complexity" evidence="1">
    <location>
        <begin position="506"/>
        <end position="517"/>
    </location>
</feature>
<evidence type="ECO:0000256" key="1">
    <source>
        <dbReference type="SAM" id="MobiDB-lite"/>
    </source>
</evidence>
<keyword evidence="3" id="KW-1185">Reference proteome</keyword>
<feature type="compositionally biased region" description="Basic and acidic residues" evidence="1">
    <location>
        <begin position="688"/>
        <end position="708"/>
    </location>
</feature>
<feature type="compositionally biased region" description="Polar residues" evidence="1">
    <location>
        <begin position="550"/>
        <end position="566"/>
    </location>
</feature>
<organism evidence="2 3">
    <name type="scientific">Patiria miniata</name>
    <name type="common">Bat star</name>
    <name type="synonym">Asterina miniata</name>
    <dbReference type="NCBI Taxonomy" id="46514"/>
    <lineage>
        <taxon>Eukaryota</taxon>
        <taxon>Metazoa</taxon>
        <taxon>Echinodermata</taxon>
        <taxon>Eleutherozoa</taxon>
        <taxon>Asterozoa</taxon>
        <taxon>Asteroidea</taxon>
        <taxon>Valvatacea</taxon>
        <taxon>Valvatida</taxon>
        <taxon>Asterinidae</taxon>
        <taxon>Patiria</taxon>
    </lineage>
</organism>
<feature type="compositionally biased region" description="Basic and acidic residues" evidence="1">
    <location>
        <begin position="623"/>
        <end position="680"/>
    </location>
</feature>
<feature type="compositionally biased region" description="Basic and acidic residues" evidence="1">
    <location>
        <begin position="533"/>
        <end position="549"/>
    </location>
</feature>
<name>A0A913ZHM8_PATMI</name>
<feature type="region of interest" description="Disordered" evidence="1">
    <location>
        <begin position="332"/>
        <end position="360"/>
    </location>
</feature>
<proteinExistence type="predicted"/>
<protein>
    <submittedName>
        <fullName evidence="2">Uncharacterized protein</fullName>
    </submittedName>
</protein>
<dbReference type="GeneID" id="119724348"/>
<dbReference type="RefSeq" id="XP_038051288.1">
    <property type="nucleotide sequence ID" value="XM_038195360.1"/>
</dbReference>
<dbReference type="OMA" id="TPNDSRE"/>